<evidence type="ECO:0000313" key="1">
    <source>
        <dbReference type="EMBL" id="VVE46707.1"/>
    </source>
</evidence>
<keyword evidence="2" id="KW-1185">Reference proteome</keyword>
<gene>
    <name evidence="1" type="ORF">PTE31013_04477</name>
</gene>
<accession>A0A5E4YE50</accession>
<protein>
    <submittedName>
        <fullName evidence="1">Uncharacterized protein</fullName>
    </submittedName>
</protein>
<reference evidence="1 2" key="1">
    <citation type="submission" date="2019-08" db="EMBL/GenBank/DDBJ databases">
        <authorList>
            <person name="Peeters C."/>
        </authorList>
    </citation>
    <scope>NUCLEOTIDE SEQUENCE [LARGE SCALE GENOMIC DNA]</scope>
    <source>
        <strain evidence="1 2">LMG 31013</strain>
    </source>
</reference>
<dbReference type="EMBL" id="CABPRU010000015">
    <property type="protein sequence ID" value="VVE46707.1"/>
    <property type="molecule type" value="Genomic_DNA"/>
</dbReference>
<dbReference type="AlphaFoldDB" id="A0A5E4YE50"/>
<proteinExistence type="predicted"/>
<dbReference type="Proteomes" id="UP000334380">
    <property type="component" value="Unassembled WGS sequence"/>
</dbReference>
<organism evidence="1 2">
    <name type="scientific">Pandoraea terrigena</name>
    <dbReference type="NCBI Taxonomy" id="2508292"/>
    <lineage>
        <taxon>Bacteria</taxon>
        <taxon>Pseudomonadati</taxon>
        <taxon>Pseudomonadota</taxon>
        <taxon>Betaproteobacteria</taxon>
        <taxon>Burkholderiales</taxon>
        <taxon>Burkholderiaceae</taxon>
        <taxon>Pandoraea</taxon>
    </lineage>
</organism>
<dbReference type="RefSeq" id="WP_150614836.1">
    <property type="nucleotide sequence ID" value="NZ_CABPRU010000015.1"/>
</dbReference>
<name>A0A5E4YE50_9BURK</name>
<evidence type="ECO:0000313" key="2">
    <source>
        <dbReference type="Proteomes" id="UP000334380"/>
    </source>
</evidence>
<sequence>MKRSSGTAKLSLIQQMIADENERHAYRIKEIAGMTARLKLLEPVLEALKERCAFNCDTHSIRPLFNREIKVSGWLVYVPVRVHETLLEIGFEETSRHDYQSTYTVRLKKGRLRIAVSVDLHYTSRLS</sequence>